<accession>A0A1R0X2N5</accession>
<dbReference type="EMBL" id="MKQP01000036">
    <property type="protein sequence ID" value="OMD27451.1"/>
    <property type="molecule type" value="Genomic_DNA"/>
</dbReference>
<reference evidence="1 2" key="1">
    <citation type="submission" date="2016-10" db="EMBL/GenBank/DDBJ databases">
        <title>Paenibacillus species isolates.</title>
        <authorList>
            <person name="Beno S.M."/>
        </authorList>
    </citation>
    <scope>NUCLEOTIDE SEQUENCE [LARGE SCALE GENOMIC DNA]</scope>
    <source>
        <strain evidence="1 2">FSL H7-0604</strain>
    </source>
</reference>
<protein>
    <submittedName>
        <fullName evidence="1">Uncharacterized protein</fullName>
    </submittedName>
</protein>
<evidence type="ECO:0000313" key="2">
    <source>
        <dbReference type="Proteomes" id="UP000187465"/>
    </source>
</evidence>
<dbReference type="RefSeq" id="WP_036679004.1">
    <property type="nucleotide sequence ID" value="NZ_MKQP01000036.1"/>
</dbReference>
<comment type="caution">
    <text evidence="1">The sequence shown here is derived from an EMBL/GenBank/DDBJ whole genome shotgun (WGS) entry which is preliminary data.</text>
</comment>
<organism evidence="1 2">
    <name type="scientific">Paenibacillus odorifer</name>
    <dbReference type="NCBI Taxonomy" id="189426"/>
    <lineage>
        <taxon>Bacteria</taxon>
        <taxon>Bacillati</taxon>
        <taxon>Bacillota</taxon>
        <taxon>Bacilli</taxon>
        <taxon>Bacillales</taxon>
        <taxon>Paenibacillaceae</taxon>
        <taxon>Paenibacillus</taxon>
    </lineage>
</organism>
<gene>
    <name evidence="1" type="ORF">BJP51_24970</name>
</gene>
<sequence>MTTETKRDLRADLAFCNKSSVIGVYVHEATKAWPHAIKRALASEAEANRLRTERDQLRAGIAAAMTYPPGIIRAKLRKVLEAIADGA</sequence>
<dbReference type="AlphaFoldDB" id="A0A1R0X2N5"/>
<dbReference type="Proteomes" id="UP000187465">
    <property type="component" value="Unassembled WGS sequence"/>
</dbReference>
<evidence type="ECO:0000313" key="1">
    <source>
        <dbReference type="EMBL" id="OMD27451.1"/>
    </source>
</evidence>
<proteinExistence type="predicted"/>
<name>A0A1R0X2N5_9BACL</name>